<dbReference type="Pfam" id="PF01578">
    <property type="entry name" value="Cytochrom_C_asm"/>
    <property type="match status" value="1"/>
</dbReference>
<evidence type="ECO:0000313" key="8">
    <source>
        <dbReference type="EMBL" id="MBG3877341.1"/>
    </source>
</evidence>
<evidence type="ECO:0000256" key="5">
    <source>
        <dbReference type="ARBA" id="ARBA00023136"/>
    </source>
</evidence>
<organism evidence="8 9">
    <name type="scientific">Nitratidesulfovibrio oxamicus</name>
    <dbReference type="NCBI Taxonomy" id="32016"/>
    <lineage>
        <taxon>Bacteria</taxon>
        <taxon>Pseudomonadati</taxon>
        <taxon>Thermodesulfobacteriota</taxon>
        <taxon>Desulfovibrionia</taxon>
        <taxon>Desulfovibrionales</taxon>
        <taxon>Desulfovibrionaceae</taxon>
        <taxon>Nitratidesulfovibrio</taxon>
    </lineage>
</organism>
<evidence type="ECO:0000313" key="9">
    <source>
        <dbReference type="Proteomes" id="UP001194469"/>
    </source>
</evidence>
<protein>
    <submittedName>
        <fullName evidence="8">Cytochrome C assembly protein</fullName>
    </submittedName>
</protein>
<accession>A0ABS0J4N2</accession>
<proteinExistence type="predicted"/>
<keyword evidence="2 6" id="KW-0812">Transmembrane</keyword>
<feature type="transmembrane region" description="Helical" evidence="6">
    <location>
        <begin position="244"/>
        <end position="266"/>
    </location>
</feature>
<feature type="transmembrane region" description="Helical" evidence="6">
    <location>
        <begin position="6"/>
        <end position="27"/>
    </location>
</feature>
<evidence type="ECO:0000256" key="1">
    <source>
        <dbReference type="ARBA" id="ARBA00004141"/>
    </source>
</evidence>
<keyword evidence="3" id="KW-0201">Cytochrome c-type biogenesis</keyword>
<comment type="subcellular location">
    <subcellularLocation>
        <location evidence="1">Membrane</location>
        <topology evidence="1">Multi-pass membrane protein</topology>
    </subcellularLocation>
</comment>
<feature type="transmembrane region" description="Helical" evidence="6">
    <location>
        <begin position="68"/>
        <end position="85"/>
    </location>
</feature>
<evidence type="ECO:0000256" key="6">
    <source>
        <dbReference type="SAM" id="Phobius"/>
    </source>
</evidence>
<keyword evidence="9" id="KW-1185">Reference proteome</keyword>
<keyword evidence="4 6" id="KW-1133">Transmembrane helix</keyword>
<feature type="transmembrane region" description="Helical" evidence="6">
    <location>
        <begin position="124"/>
        <end position="153"/>
    </location>
</feature>
<dbReference type="InterPro" id="IPR045062">
    <property type="entry name" value="Cyt_c_biogenesis_CcsA/CcmC"/>
</dbReference>
<sequence length="275" mass="31230">MSSLELLSIAIIMLYVLGTVCIAVGLLARRDRLKRLSQWLTLAGFALHTVMLGLSMQGQTWQVLEKAYYFRMLSWSLLLIYFFVWWRLRLEFLGLTASPVALVFYVSSFMLADVQSKLPPAMSGLFFGLHIGTLFLSFSLMTMACGAGLLFLYMDRKLKHKTRLSGFDRDLPALSAFDKVNHLAVMAGFPLFTLGMVSGFVWARIAWGKMLSWDPKEVVSLVVWCMFALLFHQRLALGWRGRKTAVMAIWIFAVCVFSLLGVNFLMTTHHSFNPQ</sequence>
<evidence type="ECO:0000256" key="4">
    <source>
        <dbReference type="ARBA" id="ARBA00022989"/>
    </source>
</evidence>
<feature type="transmembrane region" description="Helical" evidence="6">
    <location>
        <begin position="39"/>
        <end position="56"/>
    </location>
</feature>
<comment type="caution">
    <text evidence="8">The sequence shown here is derived from an EMBL/GenBank/DDBJ whole genome shotgun (WGS) entry which is preliminary data.</text>
</comment>
<feature type="transmembrane region" description="Helical" evidence="6">
    <location>
        <begin position="183"/>
        <end position="206"/>
    </location>
</feature>
<dbReference type="RefSeq" id="WP_196609318.1">
    <property type="nucleotide sequence ID" value="NZ_VRYY01000268.1"/>
</dbReference>
<evidence type="ECO:0000256" key="2">
    <source>
        <dbReference type="ARBA" id="ARBA00022692"/>
    </source>
</evidence>
<evidence type="ECO:0000256" key="3">
    <source>
        <dbReference type="ARBA" id="ARBA00022748"/>
    </source>
</evidence>
<reference evidence="8 9" key="1">
    <citation type="submission" date="2019-08" db="EMBL/GenBank/DDBJ databases">
        <authorList>
            <person name="Luo N."/>
        </authorList>
    </citation>
    <scope>NUCLEOTIDE SEQUENCE [LARGE SCALE GENOMIC DNA]</scope>
    <source>
        <strain evidence="8 9">NCIMB 9442</strain>
    </source>
</reference>
<evidence type="ECO:0000259" key="7">
    <source>
        <dbReference type="Pfam" id="PF01578"/>
    </source>
</evidence>
<dbReference type="EMBL" id="VRYY01000268">
    <property type="protein sequence ID" value="MBG3877341.1"/>
    <property type="molecule type" value="Genomic_DNA"/>
</dbReference>
<name>A0ABS0J4N2_9BACT</name>
<feature type="domain" description="Cytochrome c assembly protein" evidence="7">
    <location>
        <begin position="70"/>
        <end position="268"/>
    </location>
</feature>
<dbReference type="PANTHER" id="PTHR30071:SF1">
    <property type="entry name" value="CYTOCHROME B_B6 PROTEIN-RELATED"/>
    <property type="match status" value="1"/>
</dbReference>
<feature type="transmembrane region" description="Helical" evidence="6">
    <location>
        <begin position="218"/>
        <end position="237"/>
    </location>
</feature>
<gene>
    <name evidence="8" type="ORF">FVW20_10000</name>
</gene>
<dbReference type="Proteomes" id="UP001194469">
    <property type="component" value="Unassembled WGS sequence"/>
</dbReference>
<keyword evidence="5 6" id="KW-0472">Membrane</keyword>
<feature type="transmembrane region" description="Helical" evidence="6">
    <location>
        <begin position="92"/>
        <end position="112"/>
    </location>
</feature>
<dbReference type="PANTHER" id="PTHR30071">
    <property type="entry name" value="HEME EXPORTER PROTEIN C"/>
    <property type="match status" value="1"/>
</dbReference>
<dbReference type="InterPro" id="IPR002541">
    <property type="entry name" value="Cyt_c_assembly"/>
</dbReference>